<dbReference type="KEGG" id="mfn:Ga0123462_1753"/>
<keyword evidence="1" id="KW-0472">Membrane</keyword>
<keyword evidence="1" id="KW-1133">Transmembrane helix</keyword>
<evidence type="ECO:0000313" key="3">
    <source>
        <dbReference type="Proteomes" id="UP000231637"/>
    </source>
</evidence>
<sequence>MNSQPEIVPEPSIESAKKAATIVYALQAASFLLAVTFIAAIIVNYVKKDDVADTWVASHFRWQMRTFWFALLWSFIGIVTLMLGIGWFIMMGTAVWVIYRIAKGWLALSDDKAMYIED</sequence>
<evidence type="ECO:0000256" key="1">
    <source>
        <dbReference type="SAM" id="Phobius"/>
    </source>
</evidence>
<dbReference type="AlphaFoldDB" id="A0A2K8L5K5"/>
<proteinExistence type="predicted"/>
<accession>A0A2K8L5K5</accession>
<gene>
    <name evidence="2" type="ORF">Ga0123462_1753</name>
</gene>
<protein>
    <submittedName>
        <fullName evidence="2">Putative membrane protein</fullName>
    </submittedName>
</protein>
<keyword evidence="3" id="KW-1185">Reference proteome</keyword>
<keyword evidence="1" id="KW-0812">Transmembrane</keyword>
<dbReference type="RefSeq" id="WP_198507330.1">
    <property type="nucleotide sequence ID" value="NZ_CP018800.1"/>
</dbReference>
<dbReference type="Proteomes" id="UP000231637">
    <property type="component" value="Chromosome"/>
</dbReference>
<feature type="transmembrane region" description="Helical" evidence="1">
    <location>
        <begin position="66"/>
        <end position="99"/>
    </location>
</feature>
<reference evidence="2 3" key="1">
    <citation type="submission" date="2016-12" db="EMBL/GenBank/DDBJ databases">
        <title>Isolation and genomic insights into novel planktonic Zetaproteobacteria from stratified waters of the Chesapeake Bay.</title>
        <authorList>
            <person name="McAllister S.M."/>
            <person name="Kato S."/>
            <person name="Chan C.S."/>
            <person name="Chiu B.K."/>
            <person name="Field E.K."/>
        </authorList>
    </citation>
    <scope>NUCLEOTIDE SEQUENCE [LARGE SCALE GENOMIC DNA]</scope>
    <source>
        <strain evidence="2 3">CP-8</strain>
    </source>
</reference>
<organism evidence="2 3">
    <name type="scientific">Mariprofundus ferrinatatus</name>
    <dbReference type="NCBI Taxonomy" id="1921087"/>
    <lineage>
        <taxon>Bacteria</taxon>
        <taxon>Pseudomonadati</taxon>
        <taxon>Pseudomonadota</taxon>
        <taxon>Candidatius Mariprofundia</taxon>
        <taxon>Mariprofundales</taxon>
        <taxon>Mariprofundaceae</taxon>
        <taxon>Mariprofundus</taxon>
    </lineage>
</organism>
<evidence type="ECO:0000313" key="2">
    <source>
        <dbReference type="EMBL" id="ATX82600.1"/>
    </source>
</evidence>
<dbReference type="EMBL" id="CP018800">
    <property type="protein sequence ID" value="ATX82600.1"/>
    <property type="molecule type" value="Genomic_DNA"/>
</dbReference>
<feature type="transmembrane region" description="Helical" evidence="1">
    <location>
        <begin position="21"/>
        <end position="46"/>
    </location>
</feature>
<name>A0A2K8L5K5_9PROT</name>